<evidence type="ECO:0000256" key="1">
    <source>
        <dbReference type="ARBA" id="ARBA00023125"/>
    </source>
</evidence>
<keyword evidence="1" id="KW-0238">DNA-binding</keyword>
<organism evidence="3 4">
    <name type="scientific">Paractinoplanes lichenicola</name>
    <dbReference type="NCBI Taxonomy" id="2802976"/>
    <lineage>
        <taxon>Bacteria</taxon>
        <taxon>Bacillati</taxon>
        <taxon>Actinomycetota</taxon>
        <taxon>Actinomycetes</taxon>
        <taxon>Micromonosporales</taxon>
        <taxon>Micromonosporaceae</taxon>
        <taxon>Paractinoplanes</taxon>
    </lineage>
</organism>
<evidence type="ECO:0000313" key="3">
    <source>
        <dbReference type="EMBL" id="MBL7259963.1"/>
    </source>
</evidence>
<comment type="caution">
    <text evidence="3">The sequence shown here is derived from an EMBL/GenBank/DDBJ whole genome shotgun (WGS) entry which is preliminary data.</text>
</comment>
<feature type="domain" description="HTH cro/C1-type" evidence="2">
    <location>
        <begin position="11"/>
        <end position="65"/>
    </location>
</feature>
<reference evidence="3 4" key="1">
    <citation type="submission" date="2021-01" db="EMBL/GenBank/DDBJ databases">
        <title>Actinoplanes sp. nov. LDG1-01 isolated from lichen.</title>
        <authorList>
            <person name="Saeng-In P."/>
            <person name="Phongsopitanun W."/>
            <person name="Kanchanasin P."/>
            <person name="Yuki M."/>
            <person name="Kudo T."/>
            <person name="Ohkuma M."/>
            <person name="Tanasupawat S."/>
        </authorList>
    </citation>
    <scope>NUCLEOTIDE SEQUENCE [LARGE SCALE GENOMIC DNA]</scope>
    <source>
        <strain evidence="3 4">LDG1-01</strain>
    </source>
</reference>
<dbReference type="SUPFAM" id="SSF47413">
    <property type="entry name" value="lambda repressor-like DNA-binding domains"/>
    <property type="match status" value="1"/>
</dbReference>
<name>A0ABS1VZV4_9ACTN</name>
<proteinExistence type="predicted"/>
<dbReference type="PANTHER" id="PTHR46797:SF1">
    <property type="entry name" value="METHYLPHOSPHONATE SYNTHASE"/>
    <property type="match status" value="1"/>
</dbReference>
<protein>
    <submittedName>
        <fullName evidence="3">Helix-turn-helix transcriptional regulator</fullName>
    </submittedName>
</protein>
<dbReference type="SMART" id="SM00530">
    <property type="entry name" value="HTH_XRE"/>
    <property type="match status" value="1"/>
</dbReference>
<dbReference type="Pfam" id="PF13560">
    <property type="entry name" value="HTH_31"/>
    <property type="match status" value="1"/>
</dbReference>
<evidence type="ECO:0000259" key="2">
    <source>
        <dbReference type="PROSITE" id="PS50943"/>
    </source>
</evidence>
<dbReference type="InterPro" id="IPR050807">
    <property type="entry name" value="TransReg_Diox_bact_type"/>
</dbReference>
<gene>
    <name evidence="3" type="ORF">JKJ07_37140</name>
</gene>
<keyword evidence="4" id="KW-1185">Reference proteome</keyword>
<dbReference type="RefSeq" id="WP_202996648.1">
    <property type="nucleotide sequence ID" value="NZ_JAENHO010000012.1"/>
</dbReference>
<dbReference type="InterPro" id="IPR001387">
    <property type="entry name" value="Cro/C1-type_HTH"/>
</dbReference>
<dbReference type="Proteomes" id="UP000598996">
    <property type="component" value="Unassembled WGS sequence"/>
</dbReference>
<dbReference type="EMBL" id="JAENHO010000012">
    <property type="protein sequence ID" value="MBL7259963.1"/>
    <property type="molecule type" value="Genomic_DNA"/>
</dbReference>
<dbReference type="PROSITE" id="PS50943">
    <property type="entry name" value="HTH_CROC1"/>
    <property type="match status" value="1"/>
</dbReference>
<evidence type="ECO:0000313" key="4">
    <source>
        <dbReference type="Proteomes" id="UP000598996"/>
    </source>
</evidence>
<dbReference type="InterPro" id="IPR010982">
    <property type="entry name" value="Lambda_DNA-bd_dom_sf"/>
</dbReference>
<dbReference type="PANTHER" id="PTHR46797">
    <property type="entry name" value="HTH-TYPE TRANSCRIPTIONAL REGULATOR"/>
    <property type="match status" value="1"/>
</dbReference>
<accession>A0ABS1VZV4</accession>
<sequence length="121" mass="13624">MMLRELIGQVLRRTRQAQNRTLREVADAVGMSIGHLSEVERGRKEPSSELLAAICRALGLTMADLLLAVLRDLTTQQPHLGRSPAHMELARMELARLELARAQLARLRARSTRRMDFELAA</sequence>
<dbReference type="CDD" id="cd00093">
    <property type="entry name" value="HTH_XRE"/>
    <property type="match status" value="1"/>
</dbReference>
<dbReference type="Gene3D" id="1.10.260.40">
    <property type="entry name" value="lambda repressor-like DNA-binding domains"/>
    <property type="match status" value="1"/>
</dbReference>